<protein>
    <submittedName>
        <fullName evidence="3">Secreted protein</fullName>
    </submittedName>
</protein>
<evidence type="ECO:0000256" key="1">
    <source>
        <dbReference type="SAM" id="Phobius"/>
    </source>
</evidence>
<dbReference type="AlphaFoldDB" id="A0A1I7YBP0"/>
<evidence type="ECO:0000313" key="3">
    <source>
        <dbReference type="WBParaSite" id="L893_g14690.t1"/>
    </source>
</evidence>
<keyword evidence="1" id="KW-1133">Transmembrane helix</keyword>
<proteinExistence type="predicted"/>
<sequence>MPLSSVTNTARQHRRQQSFAVMKTAILLSIVAISALVSGDGLLGGLGSSGSGPAEINAGSAGNLLGSLGGGGLPDVSGLLKSITGGAGGLSAIAP</sequence>
<dbReference type="WBParaSite" id="L893_g14690.t1">
    <property type="protein sequence ID" value="L893_g14690.t1"/>
    <property type="gene ID" value="L893_g14690"/>
</dbReference>
<accession>A0A1I7YBP0</accession>
<organism evidence="2 3">
    <name type="scientific">Steinernema glaseri</name>
    <dbReference type="NCBI Taxonomy" id="37863"/>
    <lineage>
        <taxon>Eukaryota</taxon>
        <taxon>Metazoa</taxon>
        <taxon>Ecdysozoa</taxon>
        <taxon>Nematoda</taxon>
        <taxon>Chromadorea</taxon>
        <taxon>Rhabditida</taxon>
        <taxon>Tylenchina</taxon>
        <taxon>Panagrolaimomorpha</taxon>
        <taxon>Strongyloidoidea</taxon>
        <taxon>Steinernematidae</taxon>
        <taxon>Steinernema</taxon>
    </lineage>
</organism>
<feature type="transmembrane region" description="Helical" evidence="1">
    <location>
        <begin position="20"/>
        <end position="39"/>
    </location>
</feature>
<keyword evidence="2" id="KW-1185">Reference proteome</keyword>
<keyword evidence="1" id="KW-0812">Transmembrane</keyword>
<evidence type="ECO:0000313" key="2">
    <source>
        <dbReference type="Proteomes" id="UP000095287"/>
    </source>
</evidence>
<reference evidence="3" key="1">
    <citation type="submission" date="2016-11" db="UniProtKB">
        <authorList>
            <consortium name="WormBaseParasite"/>
        </authorList>
    </citation>
    <scope>IDENTIFICATION</scope>
</reference>
<name>A0A1I7YBP0_9BILA</name>
<keyword evidence="1" id="KW-0472">Membrane</keyword>
<dbReference type="Proteomes" id="UP000095287">
    <property type="component" value="Unplaced"/>
</dbReference>